<keyword evidence="5" id="KW-1185">Reference proteome</keyword>
<dbReference type="InterPro" id="IPR002645">
    <property type="entry name" value="STAS_dom"/>
</dbReference>
<dbReference type="EMBL" id="BAABLW010000007">
    <property type="protein sequence ID" value="GAA4925875.1"/>
    <property type="molecule type" value="Genomic_DNA"/>
</dbReference>
<dbReference type="Proteomes" id="UP001500368">
    <property type="component" value="Unassembled WGS sequence"/>
</dbReference>
<dbReference type="SUPFAM" id="SSF52091">
    <property type="entry name" value="SpoIIaa-like"/>
    <property type="match status" value="1"/>
</dbReference>
<dbReference type="Gene3D" id="3.30.750.24">
    <property type="entry name" value="STAS domain"/>
    <property type="match status" value="1"/>
</dbReference>
<evidence type="ECO:0000256" key="1">
    <source>
        <dbReference type="ARBA" id="ARBA00009013"/>
    </source>
</evidence>
<evidence type="ECO:0000313" key="5">
    <source>
        <dbReference type="Proteomes" id="UP001500368"/>
    </source>
</evidence>
<comment type="similarity">
    <text evidence="1 2">Belongs to the anti-sigma-factor antagonist family.</text>
</comment>
<sequence length="110" mass="11465">MEITVRNEQGYSVIAPQGRFTAVGAPRVKRQVSDLLESGQNRIVVDLSGVDFIDSSGLGALIGGLKAARVAGGDLRVAASSEAVGSVLRLTNLDRVLRNHSSVESAFAGD</sequence>
<evidence type="ECO:0000313" key="4">
    <source>
        <dbReference type="EMBL" id="GAA4925875.1"/>
    </source>
</evidence>
<comment type="caution">
    <text evidence="4">The sequence shown here is derived from an EMBL/GenBank/DDBJ whole genome shotgun (WGS) entry which is preliminary data.</text>
</comment>
<proteinExistence type="inferred from homology"/>
<dbReference type="PANTHER" id="PTHR33495:SF2">
    <property type="entry name" value="ANTI-SIGMA FACTOR ANTAGONIST TM_1081-RELATED"/>
    <property type="match status" value="1"/>
</dbReference>
<evidence type="ECO:0000256" key="2">
    <source>
        <dbReference type="RuleBase" id="RU003749"/>
    </source>
</evidence>
<evidence type="ECO:0000259" key="3">
    <source>
        <dbReference type="PROSITE" id="PS50801"/>
    </source>
</evidence>
<dbReference type="RefSeq" id="WP_345478283.1">
    <property type="nucleotide sequence ID" value="NZ_BAABLW010000007.1"/>
</dbReference>
<feature type="domain" description="STAS" evidence="3">
    <location>
        <begin position="1"/>
        <end position="110"/>
    </location>
</feature>
<dbReference type="InterPro" id="IPR036513">
    <property type="entry name" value="STAS_dom_sf"/>
</dbReference>
<accession>A0ABP9G4X6</accession>
<gene>
    <name evidence="4" type="ORF">GCM10025790_24450</name>
</gene>
<protein>
    <recommendedName>
        <fullName evidence="2">Anti-sigma factor antagonist</fullName>
    </recommendedName>
</protein>
<organism evidence="4 5">
    <name type="scientific">Nesterenkonia rhizosphaerae</name>
    <dbReference type="NCBI Taxonomy" id="1348272"/>
    <lineage>
        <taxon>Bacteria</taxon>
        <taxon>Bacillati</taxon>
        <taxon>Actinomycetota</taxon>
        <taxon>Actinomycetes</taxon>
        <taxon>Micrococcales</taxon>
        <taxon>Micrococcaceae</taxon>
        <taxon>Nesterenkonia</taxon>
    </lineage>
</organism>
<name>A0ABP9G4X6_9MICC</name>
<reference evidence="5" key="1">
    <citation type="journal article" date="2019" name="Int. J. Syst. Evol. Microbiol.">
        <title>The Global Catalogue of Microorganisms (GCM) 10K type strain sequencing project: providing services to taxonomists for standard genome sequencing and annotation.</title>
        <authorList>
            <consortium name="The Broad Institute Genomics Platform"/>
            <consortium name="The Broad Institute Genome Sequencing Center for Infectious Disease"/>
            <person name="Wu L."/>
            <person name="Ma J."/>
        </authorList>
    </citation>
    <scope>NUCLEOTIDE SEQUENCE [LARGE SCALE GENOMIC DNA]</scope>
    <source>
        <strain evidence="5">JCM 19129</strain>
    </source>
</reference>
<dbReference type="NCBIfam" id="TIGR00377">
    <property type="entry name" value="ant_ant_sig"/>
    <property type="match status" value="1"/>
</dbReference>
<dbReference type="CDD" id="cd07043">
    <property type="entry name" value="STAS_anti-anti-sigma_factors"/>
    <property type="match status" value="1"/>
</dbReference>
<dbReference type="InterPro" id="IPR003658">
    <property type="entry name" value="Anti-sigma_ant"/>
</dbReference>
<dbReference type="Pfam" id="PF01740">
    <property type="entry name" value="STAS"/>
    <property type="match status" value="1"/>
</dbReference>
<dbReference type="PROSITE" id="PS50801">
    <property type="entry name" value="STAS"/>
    <property type="match status" value="1"/>
</dbReference>
<dbReference type="PANTHER" id="PTHR33495">
    <property type="entry name" value="ANTI-SIGMA FACTOR ANTAGONIST TM_1081-RELATED-RELATED"/>
    <property type="match status" value="1"/>
</dbReference>